<protein>
    <submittedName>
        <fullName evidence="3">Amidohydrolase</fullName>
    </submittedName>
</protein>
<keyword evidence="4" id="KW-1185">Reference proteome</keyword>
<dbReference type="SUPFAM" id="SSF51556">
    <property type="entry name" value="Metallo-dependent hydrolases"/>
    <property type="match status" value="1"/>
</dbReference>
<dbReference type="InterPro" id="IPR032466">
    <property type="entry name" value="Metal_Hydrolase"/>
</dbReference>
<feature type="domain" description="Amidohydrolase-related" evidence="2">
    <location>
        <begin position="3"/>
        <end position="279"/>
    </location>
</feature>
<evidence type="ECO:0000313" key="4">
    <source>
        <dbReference type="Proteomes" id="UP000642748"/>
    </source>
</evidence>
<dbReference type="PANTHER" id="PTHR43569:SF2">
    <property type="entry name" value="AMIDOHYDROLASE-RELATED DOMAIN-CONTAINING PROTEIN"/>
    <property type="match status" value="1"/>
</dbReference>
<organism evidence="3 4">
    <name type="scientific">Rugosimonospora africana</name>
    <dbReference type="NCBI Taxonomy" id="556532"/>
    <lineage>
        <taxon>Bacteria</taxon>
        <taxon>Bacillati</taxon>
        <taxon>Actinomycetota</taxon>
        <taxon>Actinomycetes</taxon>
        <taxon>Micromonosporales</taxon>
        <taxon>Micromonosporaceae</taxon>
        <taxon>Rugosimonospora</taxon>
    </lineage>
</organism>
<dbReference type="InterPro" id="IPR052350">
    <property type="entry name" value="Metallo-dep_Lactonases"/>
</dbReference>
<dbReference type="EMBL" id="BONZ01000115">
    <property type="protein sequence ID" value="GIH21061.1"/>
    <property type="molecule type" value="Genomic_DNA"/>
</dbReference>
<dbReference type="InterPro" id="IPR006680">
    <property type="entry name" value="Amidohydro-rel"/>
</dbReference>
<name>A0A8J3R2H9_9ACTN</name>
<comment type="caution">
    <text evidence="3">The sequence shown here is derived from an EMBL/GenBank/DDBJ whole genome shotgun (WGS) entry which is preliminary data.</text>
</comment>
<dbReference type="RefSeq" id="WP_203924465.1">
    <property type="nucleotide sequence ID" value="NZ_BONZ01000115.1"/>
</dbReference>
<evidence type="ECO:0000259" key="2">
    <source>
        <dbReference type="Pfam" id="PF04909"/>
    </source>
</evidence>
<dbReference type="Pfam" id="PF04909">
    <property type="entry name" value="Amidohydro_2"/>
    <property type="match status" value="1"/>
</dbReference>
<dbReference type="GO" id="GO:0016787">
    <property type="term" value="F:hydrolase activity"/>
    <property type="evidence" value="ECO:0007669"/>
    <property type="project" value="InterPro"/>
</dbReference>
<proteinExistence type="inferred from homology"/>
<comment type="similarity">
    <text evidence="1">Belongs to the metallo-dependent hydrolases superfamily.</text>
</comment>
<dbReference type="PANTHER" id="PTHR43569">
    <property type="entry name" value="AMIDOHYDROLASE"/>
    <property type="match status" value="1"/>
</dbReference>
<reference evidence="3" key="1">
    <citation type="submission" date="2021-01" db="EMBL/GenBank/DDBJ databases">
        <title>Whole genome shotgun sequence of Rugosimonospora africana NBRC 104875.</title>
        <authorList>
            <person name="Komaki H."/>
            <person name="Tamura T."/>
        </authorList>
    </citation>
    <scope>NUCLEOTIDE SEQUENCE</scope>
    <source>
        <strain evidence="3">NBRC 104875</strain>
    </source>
</reference>
<evidence type="ECO:0000256" key="1">
    <source>
        <dbReference type="ARBA" id="ARBA00038310"/>
    </source>
</evidence>
<gene>
    <name evidence="3" type="ORF">Raf01_92330</name>
</gene>
<dbReference type="Gene3D" id="3.20.20.140">
    <property type="entry name" value="Metal-dependent hydrolases"/>
    <property type="match status" value="1"/>
</dbReference>
<dbReference type="Proteomes" id="UP000642748">
    <property type="component" value="Unassembled WGS sequence"/>
</dbReference>
<evidence type="ECO:0000313" key="3">
    <source>
        <dbReference type="EMBL" id="GIH21061.1"/>
    </source>
</evidence>
<dbReference type="AlphaFoldDB" id="A0A8J3R2H9"/>
<sequence>MIVDAHHHLWDTSHRTYPFLGAETMTPVRRPYTVDDLRAVTGGRVDRTVLVQTVGDVDETAEFLAAAHGSDGLIAGVVGWVDLTAPDVAERIARLRELPGGDRLVGIRHQVQDEPDLRWLDRPEVRRGIRAVGAAGLAYDLLVLTPQLPSARSVAEDLPEIRFVLDHLAKPGIAGQQWDPWDAGISALGALPNVTAKLSGLVTEARWDGWKPDDFRRYADHALLVFGPDRLMFGSDWPVCLLAAGYGEVFDLAQELTAGLDAAERAAVFGGTAVRTYQLPEPPGAIAP</sequence>
<accession>A0A8J3R2H9</accession>